<reference evidence="2 3" key="1">
    <citation type="journal article" date="2019" name="Sci. Rep.">
        <title>Orb-weaving spider Araneus ventricosus genome elucidates the spidroin gene catalogue.</title>
        <authorList>
            <person name="Kono N."/>
            <person name="Nakamura H."/>
            <person name="Ohtoshi R."/>
            <person name="Moran D.A.P."/>
            <person name="Shinohara A."/>
            <person name="Yoshida Y."/>
            <person name="Fujiwara M."/>
            <person name="Mori M."/>
            <person name="Tomita M."/>
            <person name="Arakawa K."/>
        </authorList>
    </citation>
    <scope>NUCLEOTIDE SEQUENCE [LARGE SCALE GENOMIC DNA]</scope>
</reference>
<dbReference type="EMBL" id="BGPR01044400">
    <property type="protein sequence ID" value="GBO21180.1"/>
    <property type="molecule type" value="Genomic_DNA"/>
</dbReference>
<dbReference type="Proteomes" id="UP000499080">
    <property type="component" value="Unassembled WGS sequence"/>
</dbReference>
<dbReference type="AlphaFoldDB" id="A0A4Y2V7C6"/>
<dbReference type="OrthoDB" id="6413403at2759"/>
<accession>A0A4Y2V7C6</accession>
<proteinExistence type="predicted"/>
<sequence>MMAVRRRRQSEDSGLSSRAIAEAVTRIYLGATASRGIAGITLMVIYSSQIPENMMKIKAAAGHLIEKYQLDVFNGEKVYCTLDRIEKKEVIYLSAWGMVDFKKSFLLTAFGTLIT</sequence>
<evidence type="ECO:0000313" key="2">
    <source>
        <dbReference type="EMBL" id="GBO21193.1"/>
    </source>
</evidence>
<evidence type="ECO:0000313" key="3">
    <source>
        <dbReference type="Proteomes" id="UP000499080"/>
    </source>
</evidence>
<protein>
    <submittedName>
        <fullName evidence="2">Uncharacterized protein</fullName>
    </submittedName>
</protein>
<organism evidence="2 3">
    <name type="scientific">Araneus ventricosus</name>
    <name type="common">Orbweaver spider</name>
    <name type="synonym">Epeira ventricosa</name>
    <dbReference type="NCBI Taxonomy" id="182803"/>
    <lineage>
        <taxon>Eukaryota</taxon>
        <taxon>Metazoa</taxon>
        <taxon>Ecdysozoa</taxon>
        <taxon>Arthropoda</taxon>
        <taxon>Chelicerata</taxon>
        <taxon>Arachnida</taxon>
        <taxon>Araneae</taxon>
        <taxon>Araneomorphae</taxon>
        <taxon>Entelegynae</taxon>
        <taxon>Araneoidea</taxon>
        <taxon>Araneidae</taxon>
        <taxon>Araneus</taxon>
    </lineage>
</organism>
<keyword evidence="3" id="KW-1185">Reference proteome</keyword>
<name>A0A4Y2V7C6_ARAVE</name>
<gene>
    <name evidence="1" type="ORF">AVEN_130419_1</name>
    <name evidence="2" type="ORF">AVEN_161144_1</name>
</gene>
<dbReference type="EMBL" id="BGPR01044415">
    <property type="protein sequence ID" value="GBO21193.1"/>
    <property type="molecule type" value="Genomic_DNA"/>
</dbReference>
<evidence type="ECO:0000313" key="1">
    <source>
        <dbReference type="EMBL" id="GBO21180.1"/>
    </source>
</evidence>
<comment type="caution">
    <text evidence="2">The sequence shown here is derived from an EMBL/GenBank/DDBJ whole genome shotgun (WGS) entry which is preliminary data.</text>
</comment>